<dbReference type="InterPro" id="IPR040086">
    <property type="entry name" value="MJ0683-like"/>
</dbReference>
<feature type="domain" description="Radical SAM core" evidence="5">
    <location>
        <begin position="85"/>
        <end position="322"/>
    </location>
</feature>
<dbReference type="PROSITE" id="PS51918">
    <property type="entry name" value="RADICAL_SAM"/>
    <property type="match status" value="1"/>
</dbReference>
<evidence type="ECO:0000313" key="7">
    <source>
        <dbReference type="Proteomes" id="UP000199118"/>
    </source>
</evidence>
<dbReference type="NCBIfam" id="NF033668">
    <property type="entry name" value="rSAM_PA0069"/>
    <property type="match status" value="1"/>
</dbReference>
<dbReference type="InterPro" id="IPR007197">
    <property type="entry name" value="rSAM"/>
</dbReference>
<dbReference type="AlphaFoldDB" id="A0A1H3E8U8"/>
<keyword evidence="2" id="KW-0408">Iron</keyword>
<keyword evidence="1" id="KW-0479">Metal-binding</keyword>
<dbReference type="PANTHER" id="PTHR43432:SF3">
    <property type="entry name" value="SLR0285 PROTEIN"/>
    <property type="match status" value="1"/>
</dbReference>
<evidence type="ECO:0000256" key="2">
    <source>
        <dbReference type="ARBA" id="ARBA00023004"/>
    </source>
</evidence>
<evidence type="ECO:0000313" key="6">
    <source>
        <dbReference type="EMBL" id="SDX75085.1"/>
    </source>
</evidence>
<dbReference type="GO" id="GO:0046872">
    <property type="term" value="F:metal ion binding"/>
    <property type="evidence" value="ECO:0007669"/>
    <property type="project" value="UniProtKB-KW"/>
</dbReference>
<protein>
    <submittedName>
        <fullName evidence="6">DNA repair photolyase</fullName>
    </submittedName>
</protein>
<name>A0A1H3E8U8_9RHOB</name>
<dbReference type="CDD" id="cd01335">
    <property type="entry name" value="Radical_SAM"/>
    <property type="match status" value="1"/>
</dbReference>
<reference evidence="6 7" key="1">
    <citation type="submission" date="2016-10" db="EMBL/GenBank/DDBJ databases">
        <authorList>
            <person name="de Groot N.N."/>
        </authorList>
    </citation>
    <scope>NUCLEOTIDE SEQUENCE [LARGE SCALE GENOMIC DNA]</scope>
    <source>
        <strain evidence="6 7">DSM 17890</strain>
    </source>
</reference>
<evidence type="ECO:0000259" key="5">
    <source>
        <dbReference type="PROSITE" id="PS51918"/>
    </source>
</evidence>
<gene>
    <name evidence="6" type="ORF">SAMN05444336_109115</name>
</gene>
<keyword evidence="7" id="KW-1185">Reference proteome</keyword>
<dbReference type="GO" id="GO:0051536">
    <property type="term" value="F:iron-sulfur cluster binding"/>
    <property type="evidence" value="ECO:0007669"/>
    <property type="project" value="UniProtKB-KW"/>
</dbReference>
<dbReference type="InterPro" id="IPR058240">
    <property type="entry name" value="rSAM_sf"/>
</dbReference>
<dbReference type="Pfam" id="PF04055">
    <property type="entry name" value="Radical_SAM"/>
    <property type="match status" value="1"/>
</dbReference>
<evidence type="ECO:0000256" key="1">
    <source>
        <dbReference type="ARBA" id="ARBA00022723"/>
    </source>
</evidence>
<proteinExistence type="predicted"/>
<dbReference type="EMBL" id="FNMZ01000009">
    <property type="protein sequence ID" value="SDX75085.1"/>
    <property type="molecule type" value="Genomic_DNA"/>
</dbReference>
<evidence type="ECO:0000256" key="4">
    <source>
        <dbReference type="SAM" id="MobiDB-lite"/>
    </source>
</evidence>
<dbReference type="Gene3D" id="3.80.30.30">
    <property type="match status" value="1"/>
</dbReference>
<keyword evidence="6" id="KW-0456">Lyase</keyword>
<dbReference type="SUPFAM" id="SSF102114">
    <property type="entry name" value="Radical SAM enzymes"/>
    <property type="match status" value="1"/>
</dbReference>
<accession>A0A1H3E8U8</accession>
<sequence>MDDLFGMEEAGGAWTGDDRAGVAPARRHGRGAASNRAGRFEPTTRAPVDDGWHGPDTAEAEPPAPLRTEVLHDHSRSVIARNSSPDLPFDRSINPYRGCEHGCVYCFARPSHAYLGMSPGLDFETKILIKPDAPARLAEELRARGYLCRPIAMGTNTDPYQPLERERRITRELLEVLRAHRHPVSIVTKGAGVTRDVDILGEMGRQGLARVFLSITTLDHRLGRTLEPRAASPQARLRAIAALSRAGCPTGVMVAPVIPALTDHELERILEAASRAGAKSAGYIVLRLPLEVRALFQEWLEEHRPDAAERVMGRVRELHGGKDYDSRFGRRMSGQGVWADLLRRRFHGAARRFGLAGKPEPLRTDLFRCPQRPGDQLSMGF</sequence>
<dbReference type="InterPro" id="IPR006638">
    <property type="entry name" value="Elp3/MiaA/NifB-like_rSAM"/>
</dbReference>
<evidence type="ECO:0000256" key="3">
    <source>
        <dbReference type="ARBA" id="ARBA00023014"/>
    </source>
</evidence>
<dbReference type="PANTHER" id="PTHR43432">
    <property type="entry name" value="SLR0285 PROTEIN"/>
    <property type="match status" value="1"/>
</dbReference>
<dbReference type="SFLD" id="SFLDG01084">
    <property type="entry name" value="Uncharacterised_Radical_SAM_Su"/>
    <property type="match status" value="1"/>
</dbReference>
<dbReference type="SMART" id="SM00729">
    <property type="entry name" value="Elp3"/>
    <property type="match status" value="1"/>
</dbReference>
<dbReference type="Proteomes" id="UP000199118">
    <property type="component" value="Unassembled WGS sequence"/>
</dbReference>
<dbReference type="GO" id="GO:0016829">
    <property type="term" value="F:lyase activity"/>
    <property type="evidence" value="ECO:0007669"/>
    <property type="project" value="UniProtKB-KW"/>
</dbReference>
<dbReference type="STRING" id="356660.SAMN05444336_109115"/>
<feature type="region of interest" description="Disordered" evidence="4">
    <location>
        <begin position="1"/>
        <end position="63"/>
    </location>
</feature>
<keyword evidence="3" id="KW-0411">Iron-sulfur</keyword>
<dbReference type="SFLD" id="SFLDS00029">
    <property type="entry name" value="Radical_SAM"/>
    <property type="match status" value="1"/>
</dbReference>
<organism evidence="6 7">
    <name type="scientific">Albimonas donghaensis</name>
    <dbReference type="NCBI Taxonomy" id="356660"/>
    <lineage>
        <taxon>Bacteria</taxon>
        <taxon>Pseudomonadati</taxon>
        <taxon>Pseudomonadota</taxon>
        <taxon>Alphaproteobacteria</taxon>
        <taxon>Rhodobacterales</taxon>
        <taxon>Paracoccaceae</taxon>
        <taxon>Albimonas</taxon>
    </lineage>
</organism>